<feature type="compositionally biased region" description="Basic residues" evidence="1">
    <location>
        <begin position="140"/>
        <end position="149"/>
    </location>
</feature>
<dbReference type="EMBL" id="CAUYUJ010022517">
    <property type="protein sequence ID" value="CAK0911091.1"/>
    <property type="molecule type" value="Genomic_DNA"/>
</dbReference>
<evidence type="ECO:0000313" key="2">
    <source>
        <dbReference type="EMBL" id="CAK0911091.1"/>
    </source>
</evidence>
<sequence length="157" mass="17228">PRPLPLGQASDADSAEAMTNTSVLVYVLVTGTMRHLSYGGEKKGKPAYKALFRRSEVRGRTGRDLLVCAKAPRETWLDGFAYLEDIAELENVAKRREQQQQAGEWALATAARQLGAGPADHFSPERRLSSAAQSLAACPRRGRPARRRSCCLPLPRP</sequence>
<proteinExistence type="predicted"/>
<comment type="caution">
    <text evidence="2">The sequence shown here is derived from an EMBL/GenBank/DDBJ whole genome shotgun (WGS) entry which is preliminary data.</text>
</comment>
<keyword evidence="3" id="KW-1185">Reference proteome</keyword>
<feature type="region of interest" description="Disordered" evidence="1">
    <location>
        <begin position="133"/>
        <end position="157"/>
    </location>
</feature>
<evidence type="ECO:0000256" key="1">
    <source>
        <dbReference type="SAM" id="MobiDB-lite"/>
    </source>
</evidence>
<reference evidence="2" key="1">
    <citation type="submission" date="2023-10" db="EMBL/GenBank/DDBJ databases">
        <authorList>
            <person name="Chen Y."/>
            <person name="Shah S."/>
            <person name="Dougan E. K."/>
            <person name="Thang M."/>
            <person name="Chan C."/>
        </authorList>
    </citation>
    <scope>NUCLEOTIDE SEQUENCE [LARGE SCALE GENOMIC DNA]</scope>
</reference>
<organism evidence="2 3">
    <name type="scientific">Prorocentrum cordatum</name>
    <dbReference type="NCBI Taxonomy" id="2364126"/>
    <lineage>
        <taxon>Eukaryota</taxon>
        <taxon>Sar</taxon>
        <taxon>Alveolata</taxon>
        <taxon>Dinophyceae</taxon>
        <taxon>Prorocentrales</taxon>
        <taxon>Prorocentraceae</taxon>
        <taxon>Prorocentrum</taxon>
    </lineage>
</organism>
<accession>A0ABN9YIT8</accession>
<feature type="non-terminal residue" evidence="2">
    <location>
        <position position="1"/>
    </location>
</feature>
<evidence type="ECO:0000313" key="3">
    <source>
        <dbReference type="Proteomes" id="UP001189429"/>
    </source>
</evidence>
<protein>
    <submittedName>
        <fullName evidence="2">Uncharacterized protein</fullName>
    </submittedName>
</protein>
<gene>
    <name evidence="2" type="ORF">PCOR1329_LOCUS85076</name>
</gene>
<dbReference type="Proteomes" id="UP001189429">
    <property type="component" value="Unassembled WGS sequence"/>
</dbReference>
<name>A0ABN9YIT8_9DINO</name>